<feature type="non-terminal residue" evidence="5">
    <location>
        <position position="1"/>
    </location>
</feature>
<dbReference type="PANTHER" id="PTHR31442">
    <property type="entry name" value="HOMEODOMAIN-LIKE SUPERFAMILY PROTEIN-RELATED"/>
    <property type="match status" value="1"/>
</dbReference>
<feature type="non-terminal residue" evidence="5">
    <location>
        <position position="180"/>
    </location>
</feature>
<name>A0ABS8Y6K8_DATST</name>
<gene>
    <name evidence="5" type="ORF">HAX54_046613</name>
</gene>
<feature type="compositionally biased region" description="Basic residues" evidence="4">
    <location>
        <begin position="107"/>
        <end position="116"/>
    </location>
</feature>
<evidence type="ECO:0000256" key="3">
    <source>
        <dbReference type="ARBA" id="ARBA00023242"/>
    </source>
</evidence>
<dbReference type="InterPro" id="IPR009057">
    <property type="entry name" value="Homeodomain-like_sf"/>
</dbReference>
<keyword evidence="3" id="KW-0539">Nucleus</keyword>
<evidence type="ECO:0000313" key="6">
    <source>
        <dbReference type="Proteomes" id="UP000823775"/>
    </source>
</evidence>
<dbReference type="InterPro" id="IPR006447">
    <property type="entry name" value="Myb_dom_plants"/>
</dbReference>
<keyword evidence="6" id="KW-1185">Reference proteome</keyword>
<proteinExistence type="predicted"/>
<dbReference type="EMBL" id="JACEIK010073816">
    <property type="protein sequence ID" value="MCE5167291.1"/>
    <property type="molecule type" value="Genomic_DNA"/>
</dbReference>
<keyword evidence="2" id="KW-0804">Transcription</keyword>
<dbReference type="Proteomes" id="UP000823775">
    <property type="component" value="Unassembled WGS sequence"/>
</dbReference>
<accession>A0ABS8Y6K8</accession>
<protein>
    <recommendedName>
        <fullName evidence="7">Response regulatory domain-containing protein</fullName>
    </recommendedName>
</protein>
<feature type="region of interest" description="Disordered" evidence="4">
    <location>
        <begin position="107"/>
        <end position="128"/>
    </location>
</feature>
<evidence type="ECO:0000313" key="5">
    <source>
        <dbReference type="EMBL" id="MCE5167291.1"/>
    </source>
</evidence>
<reference evidence="5 6" key="1">
    <citation type="journal article" date="2021" name="BMC Genomics">
        <title>Datura genome reveals duplications of psychoactive alkaloid biosynthetic genes and high mutation rate following tissue culture.</title>
        <authorList>
            <person name="Rajewski A."/>
            <person name="Carter-House D."/>
            <person name="Stajich J."/>
            <person name="Litt A."/>
        </authorList>
    </citation>
    <scope>NUCLEOTIDE SEQUENCE [LARGE SCALE GENOMIC DNA]</scope>
    <source>
        <strain evidence="5">AR-01</strain>
    </source>
</reference>
<evidence type="ECO:0000256" key="2">
    <source>
        <dbReference type="ARBA" id="ARBA00023163"/>
    </source>
</evidence>
<dbReference type="InterPro" id="IPR044841">
    <property type="entry name" value="LUX/BOA-like"/>
</dbReference>
<sequence>ITDEHNNHLAKKALANGAYLYLKKSLDEEIVKNLWQFVLSEEIQQEKARKGLEANGDPMNVDDIGNDNIIRDDEKIGDKNMLINTEEQNNNINEDENDIISNEKYMSRRKRGRKSKKEINEGESQRSTINKTFKRKDSIKWTGDLHFKFMEATQQLGEESCLPKEILKVMNVPGLTRMQV</sequence>
<evidence type="ECO:0000256" key="1">
    <source>
        <dbReference type="ARBA" id="ARBA00023015"/>
    </source>
</evidence>
<dbReference type="SUPFAM" id="SSF46689">
    <property type="entry name" value="Homeodomain-like"/>
    <property type="match status" value="1"/>
</dbReference>
<evidence type="ECO:0000256" key="4">
    <source>
        <dbReference type="SAM" id="MobiDB-lite"/>
    </source>
</evidence>
<organism evidence="5 6">
    <name type="scientific">Datura stramonium</name>
    <name type="common">Jimsonweed</name>
    <name type="synonym">Common thornapple</name>
    <dbReference type="NCBI Taxonomy" id="4076"/>
    <lineage>
        <taxon>Eukaryota</taxon>
        <taxon>Viridiplantae</taxon>
        <taxon>Streptophyta</taxon>
        <taxon>Embryophyta</taxon>
        <taxon>Tracheophyta</taxon>
        <taxon>Spermatophyta</taxon>
        <taxon>Magnoliopsida</taxon>
        <taxon>eudicotyledons</taxon>
        <taxon>Gunneridae</taxon>
        <taxon>Pentapetalae</taxon>
        <taxon>asterids</taxon>
        <taxon>lamiids</taxon>
        <taxon>Solanales</taxon>
        <taxon>Solanaceae</taxon>
        <taxon>Solanoideae</taxon>
        <taxon>Datureae</taxon>
        <taxon>Datura</taxon>
    </lineage>
</organism>
<keyword evidence="1" id="KW-0805">Transcription regulation</keyword>
<comment type="caution">
    <text evidence="5">The sequence shown here is derived from an EMBL/GenBank/DDBJ whole genome shotgun (WGS) entry which is preliminary data.</text>
</comment>
<evidence type="ECO:0008006" key="7">
    <source>
        <dbReference type="Google" id="ProtNLM"/>
    </source>
</evidence>
<dbReference type="Gene3D" id="1.10.10.60">
    <property type="entry name" value="Homeodomain-like"/>
    <property type="match status" value="1"/>
</dbReference>
<dbReference type="NCBIfam" id="TIGR01557">
    <property type="entry name" value="myb_SHAQKYF"/>
    <property type="match status" value="1"/>
</dbReference>
<dbReference type="PANTHER" id="PTHR31442:SF32">
    <property type="entry name" value="TWO-COMPONENT RESPONSE REGULATOR ORR21-LIKE"/>
    <property type="match status" value="1"/>
</dbReference>